<evidence type="ECO:0000256" key="1">
    <source>
        <dbReference type="ARBA" id="ARBA00023172"/>
    </source>
</evidence>
<organism evidence="3 4">
    <name type="scientific">Lyophyllum shimeji</name>
    <name type="common">Hon-shimeji</name>
    <name type="synonym">Tricholoma shimeji</name>
    <dbReference type="NCBI Taxonomy" id="47721"/>
    <lineage>
        <taxon>Eukaryota</taxon>
        <taxon>Fungi</taxon>
        <taxon>Dikarya</taxon>
        <taxon>Basidiomycota</taxon>
        <taxon>Agaricomycotina</taxon>
        <taxon>Agaricomycetes</taxon>
        <taxon>Agaricomycetidae</taxon>
        <taxon>Agaricales</taxon>
        <taxon>Tricholomatineae</taxon>
        <taxon>Lyophyllaceae</taxon>
        <taxon>Lyophyllum</taxon>
    </lineage>
</organism>
<protein>
    <submittedName>
        <fullName evidence="3">Zn-finger domain-containing protein</fullName>
    </submittedName>
</protein>
<dbReference type="PANTHER" id="PTHR34605">
    <property type="entry name" value="PHAGE_INTEGRASE DOMAIN-CONTAINING PROTEIN"/>
    <property type="match status" value="1"/>
</dbReference>
<comment type="caution">
    <text evidence="3">The sequence shown here is derived from an EMBL/GenBank/DDBJ whole genome shotgun (WGS) entry which is preliminary data.</text>
</comment>
<accession>A0A9P3PZB9</accession>
<dbReference type="Proteomes" id="UP001063166">
    <property type="component" value="Unassembled WGS sequence"/>
</dbReference>
<dbReference type="Pfam" id="PF18759">
    <property type="entry name" value="Plavaka"/>
    <property type="match status" value="1"/>
</dbReference>
<evidence type="ECO:0000313" key="4">
    <source>
        <dbReference type="Proteomes" id="UP001063166"/>
    </source>
</evidence>
<feature type="region of interest" description="Disordered" evidence="2">
    <location>
        <begin position="462"/>
        <end position="514"/>
    </location>
</feature>
<reference evidence="3" key="1">
    <citation type="submission" date="2022-07" db="EMBL/GenBank/DDBJ databases">
        <title>The genome of Lyophyllum shimeji provides insight into the initial evolution of ectomycorrhizal fungal genome.</title>
        <authorList>
            <person name="Kobayashi Y."/>
            <person name="Shibata T."/>
            <person name="Hirakawa H."/>
            <person name="Shigenobu S."/>
            <person name="Nishiyama T."/>
            <person name="Yamada A."/>
            <person name="Hasebe M."/>
            <person name="Kawaguchi M."/>
        </authorList>
    </citation>
    <scope>NUCLEOTIDE SEQUENCE</scope>
    <source>
        <strain evidence="3">AT787</strain>
    </source>
</reference>
<evidence type="ECO:0000313" key="3">
    <source>
        <dbReference type="EMBL" id="GLB43997.1"/>
    </source>
</evidence>
<gene>
    <name evidence="3" type="ORF">LshimejAT787_1501810</name>
</gene>
<dbReference type="EMBL" id="BRPK01000015">
    <property type="protein sequence ID" value="GLB43997.1"/>
    <property type="molecule type" value="Genomic_DNA"/>
</dbReference>
<feature type="compositionally biased region" description="Basic and acidic residues" evidence="2">
    <location>
        <begin position="467"/>
        <end position="479"/>
    </location>
</feature>
<dbReference type="InterPro" id="IPR013762">
    <property type="entry name" value="Integrase-like_cat_sf"/>
</dbReference>
<dbReference type="PANTHER" id="PTHR34605:SF3">
    <property type="entry name" value="P CELL-TYPE AGGLUTINATION PROTEIN MAP4-LIKE-RELATED"/>
    <property type="match status" value="1"/>
</dbReference>
<dbReference type="GO" id="GO:0003677">
    <property type="term" value="F:DNA binding"/>
    <property type="evidence" value="ECO:0007669"/>
    <property type="project" value="InterPro"/>
</dbReference>
<proteinExistence type="predicted"/>
<dbReference type="GO" id="GO:0015074">
    <property type="term" value="P:DNA integration"/>
    <property type="evidence" value="ECO:0007669"/>
    <property type="project" value="InterPro"/>
</dbReference>
<dbReference type="GO" id="GO:0006310">
    <property type="term" value="P:DNA recombination"/>
    <property type="evidence" value="ECO:0007669"/>
    <property type="project" value="UniProtKB-KW"/>
</dbReference>
<dbReference type="InterPro" id="IPR011010">
    <property type="entry name" value="DNA_brk_join_enz"/>
</dbReference>
<evidence type="ECO:0000256" key="2">
    <source>
        <dbReference type="SAM" id="MobiDB-lite"/>
    </source>
</evidence>
<dbReference type="Gene3D" id="1.10.443.10">
    <property type="entry name" value="Intergrase catalytic core"/>
    <property type="match status" value="1"/>
</dbReference>
<keyword evidence="1" id="KW-0233">DNA recombination</keyword>
<dbReference type="AlphaFoldDB" id="A0A9P3PZB9"/>
<sequence>MAQGDRTNEDNELMPPERLELWRRNPIDCVTELMSNPSFKDSLAYAPERVFADREGNIRVYDEMWTADWWWDTQEKLPKGSTIAPLILSSDKTQLSQFGGDKSAWPVYLTIGNIAKATRRKPGAHATVLIGYLPVAKLANFTDETRSVEGYRLFHYCMRKLLQPIIKAGREGVDITCADGFVRRVFPILAAYVADYPEQCLVACCKQNSCPKCRVAPRQRGDPVVSSFRTQERTKIILEHKKTGRRVKAFMDENMTPVYSPFWADLPHTDIFTCFTPDVLHQLRKGVFKDHLVNWCIAIAGAAEIDARFRSMPGYPGLRHFKNGISFVSQWTGREHKEMQRVFVGLLAGAVQPAVLRTAAAVVDFIYYSQLQDIFISEGVREHFNISKVHAMLHYFEAIKSRGSADGYNSESPERLHIDFAKEAYRASNKKDYFKQMTRWLGRQEAVARFGAYLDWLAEMESGSPSKSDDPAGLDRDNPESDDELDDSLNNTTDAIDDDVPIPPTPASQPSGLPSHVISVRPGFPNVDLITIVKNFKATNFLSALTIFIRRAYPPPLTPLLPNTLDRFDLYRVLSVRLPDLMAVGRREHRCRIRATPFLQGLSSASDTPARFDTVLVRDENENENRHTKGTYLEGLRVAQVRMLVTLPIHLRAPRLPERLAYVEWFTPLRAPHPDSGLRYISRAHQAGSHAAAIVPMEDIVSSCHLIPKYGTHHRAAWDSTETLEKCTSFSLNKYIHTDDNELDLMLKAAENLTPATSKRKQRVPYTIPFMLKLREQMDLDDPLDVAVFACLVCLFYSASRVGEFTVRRLDAFDDSTHVSRKCLRRDQDRNGKKVSVLHLPRTKSAPQGEDVYWSAQEGPTDPEAALDRHLEVNQPPEDGHLFAYRHKGGWRPLTKTAFVRRLAALARKAGLDPLQGHGIRIGATLEYLLRGVPFDVMKVMGRWQSDAFTLYLRKHAVILAPYIQAQAPQIYDEFIRLTMPPVR</sequence>
<keyword evidence="4" id="KW-1185">Reference proteome</keyword>
<dbReference type="OrthoDB" id="2418900at2759"/>
<dbReference type="InterPro" id="IPR041078">
    <property type="entry name" value="Plavaka"/>
</dbReference>
<dbReference type="InterPro" id="IPR052925">
    <property type="entry name" value="Phage_Integrase-like_Recomb"/>
</dbReference>
<name>A0A9P3PZB9_LYOSH</name>
<dbReference type="SUPFAM" id="SSF56349">
    <property type="entry name" value="DNA breaking-rejoining enzymes"/>
    <property type="match status" value="1"/>
</dbReference>